<dbReference type="GO" id="GO:0005886">
    <property type="term" value="C:plasma membrane"/>
    <property type="evidence" value="ECO:0007669"/>
    <property type="project" value="UniProtKB-SubCell"/>
</dbReference>
<comment type="catalytic activity">
    <reaction evidence="15">
        <text>L-tyrosyl-[protein] + ATP = O-phospho-L-tyrosyl-[protein] + ADP + H(+)</text>
        <dbReference type="Rhea" id="RHEA:10596"/>
        <dbReference type="Rhea" id="RHEA-COMP:10136"/>
        <dbReference type="Rhea" id="RHEA-COMP:20101"/>
        <dbReference type="ChEBI" id="CHEBI:15378"/>
        <dbReference type="ChEBI" id="CHEBI:30616"/>
        <dbReference type="ChEBI" id="CHEBI:46858"/>
        <dbReference type="ChEBI" id="CHEBI:61978"/>
        <dbReference type="ChEBI" id="CHEBI:456216"/>
        <dbReference type="EC" id="2.7.10.2"/>
    </reaction>
</comment>
<name>A0A285QFD2_9SPHN</name>
<evidence type="ECO:0000256" key="11">
    <source>
        <dbReference type="ARBA" id="ARBA00022840"/>
    </source>
</evidence>
<keyword evidence="10" id="KW-0418">Kinase</keyword>
<evidence type="ECO:0000256" key="1">
    <source>
        <dbReference type="ARBA" id="ARBA00004429"/>
    </source>
</evidence>
<dbReference type="Gene3D" id="3.40.50.300">
    <property type="entry name" value="P-loop containing nucleotide triphosphate hydrolases"/>
    <property type="match status" value="1"/>
</dbReference>
<dbReference type="PANTHER" id="PTHR32309">
    <property type="entry name" value="TYROSINE-PROTEIN KINASE"/>
    <property type="match status" value="1"/>
</dbReference>
<evidence type="ECO:0000256" key="2">
    <source>
        <dbReference type="ARBA" id="ARBA00007316"/>
    </source>
</evidence>
<dbReference type="Proteomes" id="UP000219494">
    <property type="component" value="Unassembled WGS sequence"/>
</dbReference>
<feature type="coiled-coil region" evidence="16">
    <location>
        <begin position="216"/>
        <end position="243"/>
    </location>
</feature>
<dbReference type="InterPro" id="IPR027417">
    <property type="entry name" value="P-loop_NTPase"/>
</dbReference>
<keyword evidence="22" id="KW-1185">Reference proteome</keyword>
<feature type="transmembrane region" description="Helical" evidence="17">
    <location>
        <begin position="42"/>
        <end position="63"/>
    </location>
</feature>
<evidence type="ECO:0000256" key="17">
    <source>
        <dbReference type="SAM" id="Phobius"/>
    </source>
</evidence>
<proteinExistence type="inferred from homology"/>
<feature type="coiled-coil region" evidence="16">
    <location>
        <begin position="401"/>
        <end position="428"/>
    </location>
</feature>
<feature type="domain" description="Tyrosine-protein kinase G-rich" evidence="20">
    <location>
        <begin position="404"/>
        <end position="476"/>
    </location>
</feature>
<keyword evidence="14" id="KW-0829">Tyrosine-protein kinase</keyword>
<dbReference type="Pfam" id="PF02706">
    <property type="entry name" value="Wzz"/>
    <property type="match status" value="1"/>
</dbReference>
<organism evidence="21 22">
    <name type="scientific">Sphingomonas guangdongensis</name>
    <dbReference type="NCBI Taxonomy" id="1141890"/>
    <lineage>
        <taxon>Bacteria</taxon>
        <taxon>Pseudomonadati</taxon>
        <taxon>Pseudomonadota</taxon>
        <taxon>Alphaproteobacteria</taxon>
        <taxon>Sphingomonadales</taxon>
        <taxon>Sphingomonadaceae</taxon>
        <taxon>Sphingomonas</taxon>
    </lineage>
</organism>
<dbReference type="InterPro" id="IPR032807">
    <property type="entry name" value="GNVR"/>
</dbReference>
<evidence type="ECO:0000256" key="7">
    <source>
        <dbReference type="ARBA" id="ARBA00022679"/>
    </source>
</evidence>
<evidence type="ECO:0000313" key="21">
    <source>
        <dbReference type="EMBL" id="SOB80556.1"/>
    </source>
</evidence>
<evidence type="ECO:0000259" key="19">
    <source>
        <dbReference type="Pfam" id="PF13614"/>
    </source>
</evidence>
<keyword evidence="7" id="KW-0808">Transferase</keyword>
<comment type="subcellular location">
    <subcellularLocation>
        <location evidence="1">Cell inner membrane</location>
        <topology evidence="1">Multi-pass membrane protein</topology>
    </subcellularLocation>
</comment>
<keyword evidence="12 17" id="KW-1133">Transmembrane helix</keyword>
<protein>
    <recommendedName>
        <fullName evidence="4">non-specific protein-tyrosine kinase</fullName>
        <ecNumber evidence="4">2.7.10.2</ecNumber>
    </recommendedName>
</protein>
<sequence length="733" mass="79988">MQFPFDGSGAAAVPLAPGSPAAEAQAPRAGGLREIWAAAYRARWWIAGIFALCIALAIVAALLSTRLYQATATVEVRQEAEKVLGTEADREGASSRLDSERFMQTQLDIIRSRGVAEAVAERQGLFRGNGFLDAMRVEVDPTRVPLGMTPRDARREVILDTLAKGMSVRYTGTTRIAQISFTSPDPRLSARVANAFADAYIRSNLARKANSSVYALDFLRDQLREAQARLEQTEQRVVDYARRTRIVDAGNAAGSTASTDNGRPQSLITAQLVQLNQAYSSAVSERIAAEQKWRQIAQIPPLSTPDVLSNSAVQQLIDRRASVEAEYRQQLTTRREDYPTVVAARAQIAELDRQIGAIAGNIRAGVRSAYRIAQARERQLSGEIDALKSGTLAEQNQGIELSILRREADTNRQQYEALLRRFNALNAESGVQTNNLAVVDRASIPDRTSWPKLSLNLALALILGMLLSALVVFLREQLFRRVRTPDEVTAATGLSLLGVVPTSSTPNEDLADPKSFQSDAYSSVRTSLSLLSSNGTPRTIMFTSTQQGEGKSTACRALALSLARLGRRVVLVDVDLRRPNLHRLFEQDNTRGFSNLVTGQTSLEESLRHTPESNVDLIVAGDIPPNPTELMDSPRVRALFAELASRYDVVLIDSAPVLGLADAVILSSEVEATIYIVESGRNAPRMMQTSLSRLKQGGGAMAGAVLLKFDPGRSGYGYGTEYGYSYDYGSRKR</sequence>
<dbReference type="NCBIfam" id="TIGR01007">
    <property type="entry name" value="eps_fam"/>
    <property type="match status" value="1"/>
</dbReference>
<evidence type="ECO:0000256" key="3">
    <source>
        <dbReference type="ARBA" id="ARBA00008883"/>
    </source>
</evidence>
<feature type="domain" description="AAA" evidence="19">
    <location>
        <begin position="538"/>
        <end position="668"/>
    </location>
</feature>
<feature type="domain" description="Polysaccharide chain length determinant N-terminal" evidence="18">
    <location>
        <begin position="32"/>
        <end position="120"/>
    </location>
</feature>
<evidence type="ECO:0000313" key="22">
    <source>
        <dbReference type="Proteomes" id="UP000219494"/>
    </source>
</evidence>
<evidence type="ECO:0000256" key="8">
    <source>
        <dbReference type="ARBA" id="ARBA00022692"/>
    </source>
</evidence>
<evidence type="ECO:0000259" key="20">
    <source>
        <dbReference type="Pfam" id="PF13807"/>
    </source>
</evidence>
<dbReference type="GO" id="GO:0005524">
    <property type="term" value="F:ATP binding"/>
    <property type="evidence" value="ECO:0007669"/>
    <property type="project" value="UniProtKB-KW"/>
</dbReference>
<keyword evidence="6" id="KW-0997">Cell inner membrane</keyword>
<evidence type="ECO:0000256" key="4">
    <source>
        <dbReference type="ARBA" id="ARBA00011903"/>
    </source>
</evidence>
<dbReference type="Pfam" id="PF13807">
    <property type="entry name" value="GNVR"/>
    <property type="match status" value="1"/>
</dbReference>
<dbReference type="PANTHER" id="PTHR32309:SF13">
    <property type="entry name" value="FERRIC ENTEROBACTIN TRANSPORT PROTEIN FEPE"/>
    <property type="match status" value="1"/>
</dbReference>
<dbReference type="EMBL" id="OBMI01000001">
    <property type="protein sequence ID" value="SOB80556.1"/>
    <property type="molecule type" value="Genomic_DNA"/>
</dbReference>
<dbReference type="InterPro" id="IPR005702">
    <property type="entry name" value="Wzc-like_C"/>
</dbReference>
<keyword evidence="5" id="KW-1003">Cell membrane</keyword>
<gene>
    <name evidence="21" type="ORF">SAMN06297144_1120</name>
</gene>
<evidence type="ECO:0000256" key="6">
    <source>
        <dbReference type="ARBA" id="ARBA00022519"/>
    </source>
</evidence>
<dbReference type="OrthoDB" id="230260at2"/>
<dbReference type="Pfam" id="PF13614">
    <property type="entry name" value="AAA_31"/>
    <property type="match status" value="1"/>
</dbReference>
<dbReference type="InterPro" id="IPR050445">
    <property type="entry name" value="Bact_polysacc_biosynth/exp"/>
</dbReference>
<dbReference type="CDD" id="cd05387">
    <property type="entry name" value="BY-kinase"/>
    <property type="match status" value="1"/>
</dbReference>
<evidence type="ECO:0000256" key="5">
    <source>
        <dbReference type="ARBA" id="ARBA00022475"/>
    </source>
</evidence>
<dbReference type="RefSeq" id="WP_097062930.1">
    <property type="nucleotide sequence ID" value="NZ_OBMI01000001.1"/>
</dbReference>
<evidence type="ECO:0000256" key="16">
    <source>
        <dbReference type="SAM" id="Coils"/>
    </source>
</evidence>
<keyword evidence="9" id="KW-0547">Nucleotide-binding</keyword>
<keyword evidence="16" id="KW-0175">Coiled coil</keyword>
<dbReference type="InterPro" id="IPR025669">
    <property type="entry name" value="AAA_dom"/>
</dbReference>
<dbReference type="SUPFAM" id="SSF52540">
    <property type="entry name" value="P-loop containing nucleoside triphosphate hydrolases"/>
    <property type="match status" value="1"/>
</dbReference>
<dbReference type="InterPro" id="IPR003856">
    <property type="entry name" value="LPS_length_determ_N"/>
</dbReference>
<dbReference type="EC" id="2.7.10.2" evidence="4"/>
<accession>A0A285QFD2</accession>
<keyword evidence="13 17" id="KW-0472">Membrane</keyword>
<dbReference type="AlphaFoldDB" id="A0A285QFD2"/>
<evidence type="ECO:0000256" key="14">
    <source>
        <dbReference type="ARBA" id="ARBA00023137"/>
    </source>
</evidence>
<reference evidence="21 22" key="1">
    <citation type="submission" date="2017-07" db="EMBL/GenBank/DDBJ databases">
        <authorList>
            <person name="Sun Z.S."/>
            <person name="Albrecht U."/>
            <person name="Echele G."/>
            <person name="Lee C.C."/>
        </authorList>
    </citation>
    <scope>NUCLEOTIDE SEQUENCE [LARGE SCALE GENOMIC DNA]</scope>
    <source>
        <strain evidence="21 22">CGMCC 1.12672</strain>
    </source>
</reference>
<evidence type="ECO:0000256" key="15">
    <source>
        <dbReference type="ARBA" id="ARBA00051245"/>
    </source>
</evidence>
<evidence type="ECO:0000256" key="10">
    <source>
        <dbReference type="ARBA" id="ARBA00022777"/>
    </source>
</evidence>
<comment type="similarity">
    <text evidence="3">Belongs to the etk/wzc family.</text>
</comment>
<feature type="transmembrane region" description="Helical" evidence="17">
    <location>
        <begin position="453"/>
        <end position="474"/>
    </location>
</feature>
<evidence type="ECO:0000256" key="9">
    <source>
        <dbReference type="ARBA" id="ARBA00022741"/>
    </source>
</evidence>
<evidence type="ECO:0000256" key="12">
    <source>
        <dbReference type="ARBA" id="ARBA00022989"/>
    </source>
</evidence>
<dbReference type="GO" id="GO:0004715">
    <property type="term" value="F:non-membrane spanning protein tyrosine kinase activity"/>
    <property type="evidence" value="ECO:0007669"/>
    <property type="project" value="UniProtKB-EC"/>
</dbReference>
<keyword evidence="8 17" id="KW-0812">Transmembrane</keyword>
<evidence type="ECO:0000259" key="18">
    <source>
        <dbReference type="Pfam" id="PF02706"/>
    </source>
</evidence>
<comment type="similarity">
    <text evidence="2">Belongs to the CpsD/CapB family.</text>
</comment>
<evidence type="ECO:0000256" key="13">
    <source>
        <dbReference type="ARBA" id="ARBA00023136"/>
    </source>
</evidence>
<keyword evidence="11" id="KW-0067">ATP-binding</keyword>